<dbReference type="PROSITE" id="PS50921">
    <property type="entry name" value="ANTAR"/>
    <property type="match status" value="1"/>
</dbReference>
<dbReference type="Proteomes" id="UP000032515">
    <property type="component" value="Unassembled WGS sequence"/>
</dbReference>
<dbReference type="SUPFAM" id="SSF52172">
    <property type="entry name" value="CheY-like"/>
    <property type="match status" value="1"/>
</dbReference>
<dbReference type="PATRIC" id="fig|1076.23.peg.1935"/>
<dbReference type="SMART" id="SM01012">
    <property type="entry name" value="ANTAR"/>
    <property type="match status" value="1"/>
</dbReference>
<name>A0A0D7E496_RHOPL</name>
<dbReference type="InterPro" id="IPR049021">
    <property type="entry name" value="AmiR_N"/>
</dbReference>
<dbReference type="InterPro" id="IPR008327">
    <property type="entry name" value="Sig_transdc_resp-reg_antiterm"/>
</dbReference>
<gene>
    <name evidence="2" type="ORF">OO17_26840</name>
</gene>
<evidence type="ECO:0000313" key="3">
    <source>
        <dbReference type="Proteomes" id="UP000032515"/>
    </source>
</evidence>
<sequence length="202" mass="22910">MAIQILRDLRGLRVCVVHPPDSERVSLIEHLRRIGCMADSQWPIPSGWSDSYDVMLLVIENELRDDIQRLLKSTDHPRPTLIAIVGYEDPTTLQLVLEAGAMAVVERPIRPFGLLTQLTIARSLWLEKREAEKRTRKLERKLAGIARIQKAKTVLMEAQGLSEADAYDSIRRQAMSKRVSMDDMAAAIINANELLQYRPKDG</sequence>
<evidence type="ECO:0000259" key="1">
    <source>
        <dbReference type="PROSITE" id="PS50921"/>
    </source>
</evidence>
<dbReference type="Pfam" id="PF21332">
    <property type="entry name" value="AmiR_N"/>
    <property type="match status" value="1"/>
</dbReference>
<dbReference type="Gene3D" id="3.40.50.2300">
    <property type="match status" value="1"/>
</dbReference>
<dbReference type="OrthoDB" id="7366028at2"/>
<dbReference type="AlphaFoldDB" id="A0A0D7E496"/>
<feature type="domain" description="ANTAR" evidence="1">
    <location>
        <begin position="128"/>
        <end position="189"/>
    </location>
</feature>
<dbReference type="InterPro" id="IPR005561">
    <property type="entry name" value="ANTAR"/>
</dbReference>
<dbReference type="RefSeq" id="WP_044417728.1">
    <property type="nucleotide sequence ID" value="NZ_JXXE01000674.1"/>
</dbReference>
<dbReference type="EMBL" id="JXXE01000674">
    <property type="protein sequence ID" value="KIZ34422.1"/>
    <property type="molecule type" value="Genomic_DNA"/>
</dbReference>
<protein>
    <submittedName>
        <fullName evidence="2">Antitermination regulator</fullName>
    </submittedName>
</protein>
<dbReference type="Gene3D" id="1.10.10.10">
    <property type="entry name" value="Winged helix-like DNA-binding domain superfamily/Winged helix DNA-binding domain"/>
    <property type="match status" value="1"/>
</dbReference>
<dbReference type="GO" id="GO:0003723">
    <property type="term" value="F:RNA binding"/>
    <property type="evidence" value="ECO:0007669"/>
    <property type="project" value="InterPro"/>
</dbReference>
<comment type="caution">
    <text evidence="2">The sequence shown here is derived from an EMBL/GenBank/DDBJ whole genome shotgun (WGS) entry which is preliminary data.</text>
</comment>
<dbReference type="PIRSF" id="PIRSF036382">
    <property type="entry name" value="RR_antiterm"/>
    <property type="match status" value="1"/>
</dbReference>
<evidence type="ECO:0000313" key="2">
    <source>
        <dbReference type="EMBL" id="KIZ34422.1"/>
    </source>
</evidence>
<organism evidence="2 3">
    <name type="scientific">Rhodopseudomonas palustris</name>
    <dbReference type="NCBI Taxonomy" id="1076"/>
    <lineage>
        <taxon>Bacteria</taxon>
        <taxon>Pseudomonadati</taxon>
        <taxon>Pseudomonadota</taxon>
        <taxon>Alphaproteobacteria</taxon>
        <taxon>Hyphomicrobiales</taxon>
        <taxon>Nitrobacteraceae</taxon>
        <taxon>Rhodopseudomonas</taxon>
    </lineage>
</organism>
<reference evidence="2 3" key="1">
    <citation type="submission" date="2014-11" db="EMBL/GenBank/DDBJ databases">
        <title>Genomics and ecophysiology of heterotrophic nitrogen fixing bacteria isolated from estuarine surface water.</title>
        <authorList>
            <person name="Bentzon-Tilia M."/>
            <person name="Severin I."/>
            <person name="Hansen L.H."/>
            <person name="Riemann L."/>
        </authorList>
    </citation>
    <scope>NUCLEOTIDE SEQUENCE [LARGE SCALE GENOMIC DNA]</scope>
    <source>
        <strain evidence="2 3">BAL398</strain>
    </source>
</reference>
<dbReference type="InterPro" id="IPR011006">
    <property type="entry name" value="CheY-like_superfamily"/>
</dbReference>
<accession>A0A0D7E496</accession>
<proteinExistence type="predicted"/>
<dbReference type="InterPro" id="IPR036388">
    <property type="entry name" value="WH-like_DNA-bd_sf"/>
</dbReference>
<dbReference type="Pfam" id="PF03861">
    <property type="entry name" value="ANTAR"/>
    <property type="match status" value="1"/>
</dbReference>